<dbReference type="STRING" id="299467.A0A443S6L1"/>
<dbReference type="AlphaFoldDB" id="A0A443S6L1"/>
<dbReference type="EMBL" id="NCKV01006951">
    <property type="protein sequence ID" value="RWS23179.1"/>
    <property type="molecule type" value="Genomic_DNA"/>
</dbReference>
<dbReference type="InterPro" id="IPR052575">
    <property type="entry name" value="SSU_processome_comp_20"/>
</dbReference>
<gene>
    <name evidence="3" type="ORF">B4U80_13424</name>
</gene>
<feature type="domain" description="U3 small nucleolar RNA-associated protein 20" evidence="2">
    <location>
        <begin position="849"/>
        <end position="917"/>
    </location>
</feature>
<accession>A0A443S6L1</accession>
<dbReference type="SUPFAM" id="SSF48371">
    <property type="entry name" value="ARM repeat"/>
    <property type="match status" value="1"/>
</dbReference>
<dbReference type="GO" id="GO:0030686">
    <property type="term" value="C:90S preribosome"/>
    <property type="evidence" value="ECO:0007669"/>
    <property type="project" value="TreeGrafter"/>
</dbReference>
<dbReference type="Pfam" id="PF07539">
    <property type="entry name" value="UTP20_N"/>
    <property type="match status" value="1"/>
</dbReference>
<dbReference type="OrthoDB" id="360653at2759"/>
<name>A0A443S6L1_9ACAR</name>
<feature type="non-terminal residue" evidence="3">
    <location>
        <position position="917"/>
    </location>
</feature>
<comment type="caution">
    <text evidence="3">The sequence shown here is derived from an EMBL/GenBank/DDBJ whole genome shotgun (WGS) entry which is preliminary data.</text>
</comment>
<dbReference type="InterPro" id="IPR016024">
    <property type="entry name" value="ARM-type_fold"/>
</dbReference>
<dbReference type="PANTHER" id="PTHR17695:SF11">
    <property type="entry name" value="SMALL SUBUNIT PROCESSOME COMPONENT 20 HOMOLOG"/>
    <property type="match status" value="1"/>
</dbReference>
<dbReference type="VEuPathDB" id="VectorBase:LDEU008861"/>
<dbReference type="InterPro" id="IPR046523">
    <property type="entry name" value="UTP20_dom"/>
</dbReference>
<sequence>MIWKTLISFLDVFSNFRNPKALYKEREVHSIFNSLLQHKDSVVQKSTFNCILAYSFSFVSPYKENFLRLIDNSTFKSEIVNFSLNPSNEEDKAIRDDHRSDLMPYLMRILYGKMLSKTGPNTSGQAKSTLRRSIVFRFLAGCPENELNLFINLAFAAFSDVLNLDLESVVDHYKKVDIKKCIPISKALSCLKTLEVMLFNLGNITKKLLPDFLKILIAIASFVTNLLNQRNFIKEASVTKVKVLRGECLKLSARFFEVFDEYNYSKMEIEQFFNVVVLPLLPKLSNESLSSPSPLLKLLIVWSENPRYFVLLMKKMNMDLYPLSVVIDLYSDTKCNDNVIEAISAMLVNILTLENFERMETETGELVDSIETETITPTNDFNDFNDFMSYGKFILNPFTAKIISRIKLNFDSRCKFKKSKKLLMTSNELTILTEISPFVKDESQCKVLAKLLVETFAEKQKRSLEVECQTLETIYSLVKETTTTEDGFIASFIPLFRFIVERNSRLELCKILSAVKNNNADIAILGDSISMINSYNPVNPEEPDFGVRMDGFKLIKDSMDSIVATNNQQVLSLLVYNCCFFISFVDDLGIREASSDLIQLIVQKLNNCDNRALFSKVCIEVLLLKEIRIGLRNKSEQTRDENIVLLSFLARNCNDKHPFLQQLSLLCDEDDEIDFYTTIRHIQLYRRSRTLHRFVKNVDVLEKLSSRVLSSYIVPILTGFLFDSHCRKNSGLTDASIEALGAICRYIAWPVYQKMLEHYLNVLVKDFENHKMIVKILTTILNNFKFDLTHALESENKMDSEQKHKRKTTEAKKIYDYIVSDLLPKLHKHLHTFSRSDYEYDSMKDEYPEDNEIQRVPLAFAIVKLLKALPQQTNVIEANVPSVFLRLLHFLKSKSEVIRETARNSLVKVMQSLGPQF</sequence>
<feature type="domain" description="U3 small nucleolar RNA-associated protein 20 N-terminal" evidence="1">
    <location>
        <begin position="4"/>
        <end position="635"/>
    </location>
</feature>
<proteinExistence type="predicted"/>
<evidence type="ECO:0000313" key="3">
    <source>
        <dbReference type="EMBL" id="RWS23179.1"/>
    </source>
</evidence>
<dbReference type="InterPro" id="IPR011430">
    <property type="entry name" value="UTP20_N"/>
</dbReference>
<evidence type="ECO:0000259" key="1">
    <source>
        <dbReference type="Pfam" id="PF07539"/>
    </source>
</evidence>
<evidence type="ECO:0000313" key="4">
    <source>
        <dbReference type="Proteomes" id="UP000288716"/>
    </source>
</evidence>
<evidence type="ECO:0000259" key="2">
    <source>
        <dbReference type="Pfam" id="PF20416"/>
    </source>
</evidence>
<reference evidence="3 4" key="1">
    <citation type="journal article" date="2018" name="Gigascience">
        <title>Genomes of trombidid mites reveal novel predicted allergens and laterally-transferred genes associated with secondary metabolism.</title>
        <authorList>
            <person name="Dong X."/>
            <person name="Chaisiri K."/>
            <person name="Xia D."/>
            <person name="Armstrong S.D."/>
            <person name="Fang Y."/>
            <person name="Donnelly M.J."/>
            <person name="Kadowaki T."/>
            <person name="McGarry J.W."/>
            <person name="Darby A.C."/>
            <person name="Makepeace B.L."/>
        </authorList>
    </citation>
    <scope>NUCLEOTIDE SEQUENCE [LARGE SCALE GENOMIC DNA]</scope>
    <source>
        <strain evidence="3">UoL-UT</strain>
    </source>
</reference>
<organism evidence="3 4">
    <name type="scientific">Leptotrombidium deliense</name>
    <dbReference type="NCBI Taxonomy" id="299467"/>
    <lineage>
        <taxon>Eukaryota</taxon>
        <taxon>Metazoa</taxon>
        <taxon>Ecdysozoa</taxon>
        <taxon>Arthropoda</taxon>
        <taxon>Chelicerata</taxon>
        <taxon>Arachnida</taxon>
        <taxon>Acari</taxon>
        <taxon>Acariformes</taxon>
        <taxon>Trombidiformes</taxon>
        <taxon>Prostigmata</taxon>
        <taxon>Anystina</taxon>
        <taxon>Parasitengona</taxon>
        <taxon>Trombiculoidea</taxon>
        <taxon>Trombiculidae</taxon>
        <taxon>Leptotrombidium</taxon>
    </lineage>
</organism>
<dbReference type="Pfam" id="PF20416">
    <property type="entry name" value="UTP20"/>
    <property type="match status" value="1"/>
</dbReference>
<protein>
    <submittedName>
        <fullName evidence="3">Small subunit processome component 20-like protein</fullName>
    </submittedName>
</protein>
<dbReference type="Proteomes" id="UP000288716">
    <property type="component" value="Unassembled WGS sequence"/>
</dbReference>
<dbReference type="PANTHER" id="PTHR17695">
    <property type="entry name" value="SMALL SUBUNIT PROCESSOME COMPONENT 20 HOMOLOG"/>
    <property type="match status" value="1"/>
</dbReference>
<keyword evidence="4" id="KW-1185">Reference proteome</keyword>
<dbReference type="GO" id="GO:0032040">
    <property type="term" value="C:small-subunit processome"/>
    <property type="evidence" value="ECO:0007669"/>
    <property type="project" value="TreeGrafter"/>
</dbReference>